<keyword evidence="3" id="KW-1185">Reference proteome</keyword>
<accession>A0A1B7MPW5</accession>
<evidence type="ECO:0000256" key="1">
    <source>
        <dbReference type="SAM" id="Phobius"/>
    </source>
</evidence>
<keyword evidence="1" id="KW-0472">Membrane</keyword>
<proteinExistence type="predicted"/>
<dbReference type="AlphaFoldDB" id="A0A1B7MPW5"/>
<keyword evidence="1" id="KW-1133">Transmembrane helix</keyword>
<name>A0A1B7MPW5_9AGAM</name>
<dbReference type="Proteomes" id="UP000092154">
    <property type="component" value="Unassembled WGS sequence"/>
</dbReference>
<dbReference type="InParanoid" id="A0A1B7MPW5"/>
<protein>
    <submittedName>
        <fullName evidence="2">Uncharacterized protein</fullName>
    </submittedName>
</protein>
<keyword evidence="1" id="KW-0812">Transmembrane</keyword>
<sequence>MSSILAHYSALLRKSPSARVALTFSHLLRRTGKLLAIINSIWLVTLCIFQYSSFYDTCFCKSSVIGRGKAAYSVIIESTAQATQVKAAWAGTLVLASTSALIFLGIVNLLLDTLPS</sequence>
<gene>
    <name evidence="2" type="ORF">K503DRAFT_698326</name>
</gene>
<evidence type="ECO:0000313" key="2">
    <source>
        <dbReference type="EMBL" id="OAX34655.1"/>
    </source>
</evidence>
<dbReference type="STRING" id="1314800.A0A1B7MPW5"/>
<evidence type="ECO:0000313" key="3">
    <source>
        <dbReference type="Proteomes" id="UP000092154"/>
    </source>
</evidence>
<dbReference type="OrthoDB" id="5392263at2759"/>
<dbReference type="EMBL" id="KV448583">
    <property type="protein sequence ID" value="OAX34655.1"/>
    <property type="molecule type" value="Genomic_DNA"/>
</dbReference>
<reference evidence="2 3" key="1">
    <citation type="submission" date="2016-06" db="EMBL/GenBank/DDBJ databases">
        <title>Comparative genomics of the ectomycorrhizal sister species Rhizopogon vinicolor and Rhizopogon vesiculosus (Basidiomycota: Boletales) reveals a divergence of the mating type B locus.</title>
        <authorList>
            <consortium name="DOE Joint Genome Institute"/>
            <person name="Mujic A.B."/>
            <person name="Kuo A."/>
            <person name="Tritt A."/>
            <person name="Lipzen A."/>
            <person name="Chen C."/>
            <person name="Johnson J."/>
            <person name="Sharma A."/>
            <person name="Barry K."/>
            <person name="Grigoriev I.V."/>
            <person name="Spatafora J.W."/>
        </authorList>
    </citation>
    <scope>NUCLEOTIDE SEQUENCE [LARGE SCALE GENOMIC DNA]</scope>
    <source>
        <strain evidence="2 3">AM-OR11-026</strain>
    </source>
</reference>
<organism evidence="2 3">
    <name type="scientific">Rhizopogon vinicolor AM-OR11-026</name>
    <dbReference type="NCBI Taxonomy" id="1314800"/>
    <lineage>
        <taxon>Eukaryota</taxon>
        <taxon>Fungi</taxon>
        <taxon>Dikarya</taxon>
        <taxon>Basidiomycota</taxon>
        <taxon>Agaricomycotina</taxon>
        <taxon>Agaricomycetes</taxon>
        <taxon>Agaricomycetidae</taxon>
        <taxon>Boletales</taxon>
        <taxon>Suillineae</taxon>
        <taxon>Rhizopogonaceae</taxon>
        <taxon>Rhizopogon</taxon>
    </lineage>
</organism>
<feature type="transmembrane region" description="Helical" evidence="1">
    <location>
        <begin position="34"/>
        <end position="52"/>
    </location>
</feature>
<feature type="transmembrane region" description="Helical" evidence="1">
    <location>
        <begin position="87"/>
        <end position="111"/>
    </location>
</feature>